<organism evidence="1 2">
    <name type="scientific">Phytophthora lilii</name>
    <dbReference type="NCBI Taxonomy" id="2077276"/>
    <lineage>
        <taxon>Eukaryota</taxon>
        <taxon>Sar</taxon>
        <taxon>Stramenopiles</taxon>
        <taxon>Oomycota</taxon>
        <taxon>Peronosporomycetes</taxon>
        <taxon>Peronosporales</taxon>
        <taxon>Peronosporaceae</taxon>
        <taxon>Phytophthora</taxon>
    </lineage>
</organism>
<protein>
    <submittedName>
        <fullName evidence="1">Unnamed protein product</fullName>
    </submittedName>
</protein>
<evidence type="ECO:0000313" key="1">
    <source>
        <dbReference type="EMBL" id="GMF19975.1"/>
    </source>
</evidence>
<dbReference type="AlphaFoldDB" id="A0A9W6WX08"/>
<evidence type="ECO:0000313" key="2">
    <source>
        <dbReference type="Proteomes" id="UP001165083"/>
    </source>
</evidence>
<reference evidence="1" key="1">
    <citation type="submission" date="2023-04" db="EMBL/GenBank/DDBJ databases">
        <title>Phytophthora lilii NBRC 32176.</title>
        <authorList>
            <person name="Ichikawa N."/>
            <person name="Sato H."/>
            <person name="Tonouchi N."/>
        </authorList>
    </citation>
    <scope>NUCLEOTIDE SEQUENCE</scope>
    <source>
        <strain evidence="1">NBRC 32176</strain>
    </source>
</reference>
<keyword evidence="2" id="KW-1185">Reference proteome</keyword>
<accession>A0A9W6WX08</accession>
<comment type="caution">
    <text evidence="1">The sequence shown here is derived from an EMBL/GenBank/DDBJ whole genome shotgun (WGS) entry which is preliminary data.</text>
</comment>
<gene>
    <name evidence="1" type="ORF">Plil01_000770200</name>
</gene>
<name>A0A9W6WX08_9STRA</name>
<dbReference type="Proteomes" id="UP001165083">
    <property type="component" value="Unassembled WGS sequence"/>
</dbReference>
<sequence length="150" mass="16779">MLHVLVLKQKHFASLWILKGIRNCFRRQSPAQGLKLVDRSHSKSKRSRLMLGKLCFGGNNNIPRECYEGSQLRRICSSTESCDHGMVRTCRKDGVQGAGLDQIRYPYTISNITASPEPVVPTNGIQQDTFAMAKSDDQAQFGTVHEAETI</sequence>
<dbReference type="EMBL" id="BSXW01000360">
    <property type="protein sequence ID" value="GMF19975.1"/>
    <property type="molecule type" value="Genomic_DNA"/>
</dbReference>
<proteinExistence type="predicted"/>